<organism evidence="1 2">
    <name type="scientific">Ameca splendens</name>
    <dbReference type="NCBI Taxonomy" id="208324"/>
    <lineage>
        <taxon>Eukaryota</taxon>
        <taxon>Metazoa</taxon>
        <taxon>Chordata</taxon>
        <taxon>Craniata</taxon>
        <taxon>Vertebrata</taxon>
        <taxon>Euteleostomi</taxon>
        <taxon>Actinopterygii</taxon>
        <taxon>Neopterygii</taxon>
        <taxon>Teleostei</taxon>
        <taxon>Neoteleostei</taxon>
        <taxon>Acanthomorphata</taxon>
        <taxon>Ovalentaria</taxon>
        <taxon>Atherinomorphae</taxon>
        <taxon>Cyprinodontiformes</taxon>
        <taxon>Goodeidae</taxon>
        <taxon>Ameca</taxon>
    </lineage>
</organism>
<protein>
    <submittedName>
        <fullName evidence="1">Uncharacterized protein</fullName>
    </submittedName>
</protein>
<comment type="caution">
    <text evidence="1">The sequence shown here is derived from an EMBL/GenBank/DDBJ whole genome shotgun (WGS) entry which is preliminary data.</text>
</comment>
<dbReference type="Proteomes" id="UP001469553">
    <property type="component" value="Unassembled WGS sequence"/>
</dbReference>
<reference evidence="1 2" key="1">
    <citation type="submission" date="2021-06" db="EMBL/GenBank/DDBJ databases">
        <authorList>
            <person name="Palmer J.M."/>
        </authorList>
    </citation>
    <scope>NUCLEOTIDE SEQUENCE [LARGE SCALE GENOMIC DNA]</scope>
    <source>
        <strain evidence="1 2">AS_MEX2019</strain>
        <tissue evidence="1">Muscle</tissue>
    </source>
</reference>
<evidence type="ECO:0000313" key="1">
    <source>
        <dbReference type="EMBL" id="MEQ2291455.1"/>
    </source>
</evidence>
<proteinExistence type="predicted"/>
<name>A0ABV0YDB4_9TELE</name>
<evidence type="ECO:0000313" key="2">
    <source>
        <dbReference type="Proteomes" id="UP001469553"/>
    </source>
</evidence>
<gene>
    <name evidence="1" type="ORF">AMECASPLE_013578</name>
</gene>
<dbReference type="EMBL" id="JAHRIP010029108">
    <property type="protein sequence ID" value="MEQ2291455.1"/>
    <property type="molecule type" value="Genomic_DNA"/>
</dbReference>
<accession>A0ABV0YDB4</accession>
<sequence length="130" mass="14337">MPADKDKPLIFIPRLATQGSSLPNHSVKPVCPPTLPFLPLLLSPLSQFSIQTITRTSPHGFPPSLPGVYILPKLVSFTLVTITSLPVYMPPLISTSLSQWLCWPVSTGSVQAQVKDYIHTHCFLNKLFET</sequence>
<keyword evidence="2" id="KW-1185">Reference proteome</keyword>